<organism evidence="1 2">
    <name type="scientific">Brevibacillus composti</name>
    <dbReference type="NCBI Taxonomy" id="2796470"/>
    <lineage>
        <taxon>Bacteria</taxon>
        <taxon>Bacillati</taxon>
        <taxon>Bacillota</taxon>
        <taxon>Bacilli</taxon>
        <taxon>Bacillales</taxon>
        <taxon>Paenibacillaceae</taxon>
        <taxon>Brevibacillus</taxon>
    </lineage>
</organism>
<name>A0A7T5EM93_9BACL</name>
<dbReference type="EMBL" id="CP066308">
    <property type="protein sequence ID" value="QQE75187.1"/>
    <property type="molecule type" value="Genomic_DNA"/>
</dbReference>
<dbReference type="Proteomes" id="UP000595847">
    <property type="component" value="Chromosome"/>
</dbReference>
<dbReference type="AlphaFoldDB" id="A0A7T5EM93"/>
<accession>A0A7T5EM93</accession>
<dbReference type="RefSeq" id="WP_198828717.1">
    <property type="nucleotide sequence ID" value="NZ_CP066308.1"/>
</dbReference>
<reference evidence="1 2" key="1">
    <citation type="submission" date="2020-12" db="EMBL/GenBank/DDBJ databases">
        <title>strain FJAT-54423T represents a novel species of the genus Brevibacillus.</title>
        <authorList>
            <person name="Tang R."/>
        </authorList>
    </citation>
    <scope>NUCLEOTIDE SEQUENCE [LARGE SCALE GENOMIC DNA]</scope>
    <source>
        <strain evidence="1 2">FJAT-54423</strain>
    </source>
</reference>
<gene>
    <name evidence="1" type="ORF">JD108_04450</name>
</gene>
<sequence length="69" mass="8031">MDTQIKSSLSKYLQRGIAHIEAAHKELDRAKFFLGAAGCREDKYLVPMRINLEMLHEDLLFEIKRLDGR</sequence>
<evidence type="ECO:0000313" key="1">
    <source>
        <dbReference type="EMBL" id="QQE75187.1"/>
    </source>
</evidence>
<dbReference type="KEGG" id="bcop:JD108_04450"/>
<protein>
    <recommendedName>
        <fullName evidence="3">DUF2508 family protein</fullName>
    </recommendedName>
</protein>
<evidence type="ECO:0008006" key="3">
    <source>
        <dbReference type="Google" id="ProtNLM"/>
    </source>
</evidence>
<evidence type="ECO:0000313" key="2">
    <source>
        <dbReference type="Proteomes" id="UP000595847"/>
    </source>
</evidence>
<proteinExistence type="predicted"/>